<dbReference type="GO" id="GO:0003700">
    <property type="term" value="F:DNA-binding transcription factor activity"/>
    <property type="evidence" value="ECO:0007669"/>
    <property type="project" value="InterPro"/>
</dbReference>
<sequence>MSTLSHTADHSLANPDVRRSNLGLALRHLRDHGARSRAALAVELGMTRSTVSNLVSELIERGLVSDGQLVQNTVGRPSTAVELDGRTVCGIGAEINVNHVSTMALDLRGEVVEERKLALDARSLDAERVLSHLADLVRETVAGLGQAGATPVGLTVGVAGLYDQTRDLLSHGPNLGWYDVPVGSILREELGSAYPIVVDNEGNLAATAEVTPGDPARQDILVLHGEVGVGGGIVTGGRLLRGSHGYAGEFGHMMVDPRGRQCGCGRQGCWETVSGLRALIEKAADPDDPIRNASMDIDDRLAEINRRADLRDARTLAALEEVGAWVGVGASILANTLNPATIVLTGYYAAVGHHMRPAIERELGAGVVAPGAGGTRVELSTLGFSAAVRGGATASLEVVFADPTRVARRSATGDAK</sequence>
<dbReference type="Pfam" id="PF12802">
    <property type="entry name" value="MarR_2"/>
    <property type="match status" value="1"/>
</dbReference>
<protein>
    <submittedName>
        <fullName evidence="3">Putative NBD/HSP70 family sugar kinase</fullName>
    </submittedName>
</protein>
<dbReference type="PANTHER" id="PTHR18964:SF149">
    <property type="entry name" value="BIFUNCTIONAL UDP-N-ACETYLGLUCOSAMINE 2-EPIMERASE_N-ACETYLMANNOSAMINE KINASE"/>
    <property type="match status" value="1"/>
</dbReference>
<dbReference type="Proteomes" id="UP000562045">
    <property type="component" value="Unassembled WGS sequence"/>
</dbReference>
<keyword evidence="3" id="KW-0808">Transferase</keyword>
<dbReference type="InterPro" id="IPR000835">
    <property type="entry name" value="HTH_MarR-typ"/>
</dbReference>
<reference evidence="3 4" key="1">
    <citation type="submission" date="2020-07" db="EMBL/GenBank/DDBJ databases">
        <title>Sequencing the genomes of 1000 actinobacteria strains.</title>
        <authorList>
            <person name="Klenk H.-P."/>
        </authorList>
    </citation>
    <scope>NUCLEOTIDE SEQUENCE [LARGE SCALE GENOMIC DNA]</scope>
    <source>
        <strain evidence="3 4">DSM 15131</strain>
    </source>
</reference>
<dbReference type="InterPro" id="IPR036390">
    <property type="entry name" value="WH_DNA-bd_sf"/>
</dbReference>
<evidence type="ECO:0000256" key="1">
    <source>
        <dbReference type="ARBA" id="ARBA00006479"/>
    </source>
</evidence>
<dbReference type="Gene3D" id="3.30.420.40">
    <property type="match status" value="2"/>
</dbReference>
<dbReference type="SUPFAM" id="SSF46785">
    <property type="entry name" value="Winged helix' DNA-binding domain"/>
    <property type="match status" value="1"/>
</dbReference>
<dbReference type="InterPro" id="IPR036388">
    <property type="entry name" value="WH-like_DNA-bd_sf"/>
</dbReference>
<name>A0A7Y9ZI12_9ACTN</name>
<dbReference type="Pfam" id="PF00480">
    <property type="entry name" value="ROK"/>
    <property type="match status" value="1"/>
</dbReference>
<dbReference type="PANTHER" id="PTHR18964">
    <property type="entry name" value="ROK (REPRESSOR, ORF, KINASE) FAMILY"/>
    <property type="match status" value="1"/>
</dbReference>
<feature type="domain" description="HTH marR-type" evidence="2">
    <location>
        <begin position="25"/>
        <end position="64"/>
    </location>
</feature>
<dbReference type="RefSeq" id="WP_308645572.1">
    <property type="nucleotide sequence ID" value="NZ_JACBZM010000001.1"/>
</dbReference>
<organism evidence="3 4">
    <name type="scientific">Nocardioides aromaticivorans</name>
    <dbReference type="NCBI Taxonomy" id="200618"/>
    <lineage>
        <taxon>Bacteria</taxon>
        <taxon>Bacillati</taxon>
        <taxon>Actinomycetota</taxon>
        <taxon>Actinomycetes</taxon>
        <taxon>Propionibacteriales</taxon>
        <taxon>Nocardioidaceae</taxon>
        <taxon>Nocardioides</taxon>
    </lineage>
</organism>
<evidence type="ECO:0000313" key="3">
    <source>
        <dbReference type="EMBL" id="NYI45787.1"/>
    </source>
</evidence>
<dbReference type="EMBL" id="JACBZM010000001">
    <property type="protein sequence ID" value="NYI45787.1"/>
    <property type="molecule type" value="Genomic_DNA"/>
</dbReference>
<dbReference type="Gene3D" id="1.10.10.10">
    <property type="entry name" value="Winged helix-like DNA-binding domain superfamily/Winged helix DNA-binding domain"/>
    <property type="match status" value="1"/>
</dbReference>
<keyword evidence="3" id="KW-0418">Kinase</keyword>
<gene>
    <name evidence="3" type="ORF">BJ993_002867</name>
</gene>
<comment type="caution">
    <text evidence="3">The sequence shown here is derived from an EMBL/GenBank/DDBJ whole genome shotgun (WGS) entry which is preliminary data.</text>
</comment>
<proteinExistence type="inferred from homology"/>
<evidence type="ECO:0000313" key="4">
    <source>
        <dbReference type="Proteomes" id="UP000562045"/>
    </source>
</evidence>
<dbReference type="AlphaFoldDB" id="A0A7Y9ZI12"/>
<dbReference type="InterPro" id="IPR000600">
    <property type="entry name" value="ROK"/>
</dbReference>
<dbReference type="InterPro" id="IPR043129">
    <property type="entry name" value="ATPase_NBD"/>
</dbReference>
<dbReference type="GO" id="GO:0016301">
    <property type="term" value="F:kinase activity"/>
    <property type="evidence" value="ECO:0007669"/>
    <property type="project" value="UniProtKB-KW"/>
</dbReference>
<dbReference type="SUPFAM" id="SSF53067">
    <property type="entry name" value="Actin-like ATPase domain"/>
    <property type="match status" value="2"/>
</dbReference>
<accession>A0A7Y9ZI12</accession>
<evidence type="ECO:0000259" key="2">
    <source>
        <dbReference type="Pfam" id="PF12802"/>
    </source>
</evidence>
<comment type="similarity">
    <text evidence="1">Belongs to the ROK (NagC/XylR) family.</text>
</comment>